<dbReference type="Gene3D" id="1.20.1050.10">
    <property type="match status" value="1"/>
</dbReference>
<keyword evidence="4" id="KW-1185">Reference proteome</keyword>
<evidence type="ECO:0000313" key="3">
    <source>
        <dbReference type="EMBL" id="KWV51770.1"/>
    </source>
</evidence>
<dbReference type="InterPro" id="IPR036249">
    <property type="entry name" value="Thioredoxin-like_sf"/>
</dbReference>
<protein>
    <recommendedName>
        <fullName evidence="2">GST N-terminal domain-containing protein</fullName>
    </recommendedName>
</protein>
<evidence type="ECO:0000313" key="4">
    <source>
        <dbReference type="Proteomes" id="UP000057737"/>
    </source>
</evidence>
<dbReference type="SUPFAM" id="SSF47616">
    <property type="entry name" value="GST C-terminal domain-like"/>
    <property type="match status" value="1"/>
</dbReference>
<organism evidence="3 4">
    <name type="scientific">Bradyrhizobium macuxiense</name>
    <dbReference type="NCBI Taxonomy" id="1755647"/>
    <lineage>
        <taxon>Bacteria</taxon>
        <taxon>Pseudomonadati</taxon>
        <taxon>Pseudomonadota</taxon>
        <taxon>Alphaproteobacteria</taxon>
        <taxon>Hyphomicrobiales</taxon>
        <taxon>Nitrobacteraceae</taxon>
        <taxon>Bradyrhizobium</taxon>
    </lineage>
</organism>
<feature type="domain" description="GST N-terminal" evidence="2">
    <location>
        <begin position="4"/>
        <end position="83"/>
    </location>
</feature>
<dbReference type="SUPFAM" id="SSF52833">
    <property type="entry name" value="Thioredoxin-like"/>
    <property type="match status" value="1"/>
</dbReference>
<sequence>MSEPTPILHHFDQSPFSEKIRIIFGFKKLAWNSVRISRIMPRPDLMPMTGGYRRTPTMQIGADIYCDTQIIIRELERRYPTPTLFPGGNAGVPAALGMWTDRPFFQSTVNLVFGFIGDKVPQDFIEDREKLRGAKFEVAAMMAALPQMRDQFRAHVDWIEAQLGDGRPWLLSEFSLADVSAYMNVWYARQSVATLDEMMVHFPGVSAWETRMRGIGHGTRTEMSSADALEIAARSTPQSESFRDPADPNGRKPGDRVGVMPDDYGKIPVHGEIVSLSAQHIAIRRTDARAGEVVVHFPRAGFLVVPD</sequence>
<dbReference type="InterPro" id="IPR036282">
    <property type="entry name" value="Glutathione-S-Trfase_C_sf"/>
</dbReference>
<dbReference type="AlphaFoldDB" id="A0A125Q7Q5"/>
<dbReference type="PROSITE" id="PS50404">
    <property type="entry name" value="GST_NTER"/>
    <property type="match status" value="1"/>
</dbReference>
<dbReference type="CDD" id="cd00299">
    <property type="entry name" value="GST_C_family"/>
    <property type="match status" value="1"/>
</dbReference>
<proteinExistence type="predicted"/>
<gene>
    <name evidence="3" type="ORF">AS156_11810</name>
</gene>
<dbReference type="Gene3D" id="3.40.30.110">
    <property type="match status" value="2"/>
</dbReference>
<dbReference type="EMBL" id="LNCU01000088">
    <property type="protein sequence ID" value="KWV51770.1"/>
    <property type="molecule type" value="Genomic_DNA"/>
</dbReference>
<dbReference type="OrthoDB" id="5791869at2"/>
<dbReference type="CDD" id="cd00570">
    <property type="entry name" value="GST_N_family"/>
    <property type="match status" value="1"/>
</dbReference>
<dbReference type="InterPro" id="IPR004045">
    <property type="entry name" value="Glutathione_S-Trfase_N"/>
</dbReference>
<comment type="caution">
    <text evidence="3">The sequence shown here is derived from an EMBL/GenBank/DDBJ whole genome shotgun (WGS) entry which is preliminary data.</text>
</comment>
<dbReference type="Pfam" id="PF13410">
    <property type="entry name" value="GST_C_2"/>
    <property type="match status" value="1"/>
</dbReference>
<evidence type="ECO:0000259" key="2">
    <source>
        <dbReference type="PROSITE" id="PS50404"/>
    </source>
</evidence>
<feature type="compositionally biased region" description="Basic and acidic residues" evidence="1">
    <location>
        <begin position="241"/>
        <end position="255"/>
    </location>
</feature>
<evidence type="ECO:0000256" key="1">
    <source>
        <dbReference type="SAM" id="MobiDB-lite"/>
    </source>
</evidence>
<name>A0A125Q7Q5_9BRAD</name>
<dbReference type="RefSeq" id="WP_066510379.1">
    <property type="nucleotide sequence ID" value="NZ_LNCU01000088.1"/>
</dbReference>
<accession>A0A125Q7Q5</accession>
<dbReference type="Pfam" id="PF13417">
    <property type="entry name" value="GST_N_3"/>
    <property type="match status" value="1"/>
</dbReference>
<feature type="region of interest" description="Disordered" evidence="1">
    <location>
        <begin position="232"/>
        <end position="260"/>
    </location>
</feature>
<reference evidence="3 4" key="1">
    <citation type="submission" date="2015-11" db="EMBL/GenBank/DDBJ databases">
        <title>Draft Genome Sequence of the Strain BR 10303 (Bradyrhizobium sp.) isolated from nodules of Centrolobium paraense.</title>
        <authorList>
            <person name="Zelli J.E."/>
            <person name="Simoes-Araujo J.L."/>
            <person name="Barauna A.C."/>
            <person name="Silva K."/>
        </authorList>
    </citation>
    <scope>NUCLEOTIDE SEQUENCE [LARGE SCALE GENOMIC DNA]</scope>
    <source>
        <strain evidence="3 4">BR 10303</strain>
    </source>
</reference>
<dbReference type="Proteomes" id="UP000057737">
    <property type="component" value="Unassembled WGS sequence"/>
</dbReference>